<reference evidence="7 8" key="1">
    <citation type="submission" date="2010-08" db="EMBL/GenBank/DDBJ databases">
        <title>Complete sequence of Clostridium cellulovorans 743B.</title>
        <authorList>
            <consortium name="US DOE Joint Genome Institute"/>
            <person name="Lucas S."/>
            <person name="Copeland A."/>
            <person name="Lapidus A."/>
            <person name="Cheng J.-F."/>
            <person name="Bruce D."/>
            <person name="Goodwin L."/>
            <person name="Pitluck S."/>
            <person name="Chertkov O."/>
            <person name="Detter J.C."/>
            <person name="Han C."/>
            <person name="Tapia R."/>
            <person name="Land M."/>
            <person name="Hauser L."/>
            <person name="Chang Y.-J."/>
            <person name="Jeffries C."/>
            <person name="Kyrpides N."/>
            <person name="Ivanova N."/>
            <person name="Mikhailova N."/>
            <person name="Hemme C.L."/>
            <person name="Woyke T."/>
        </authorList>
    </citation>
    <scope>NUCLEOTIDE SEQUENCE [LARGE SCALE GENOMIC DNA]</scope>
    <source>
        <strain evidence="8">ATCC 35296 / DSM 3052 / OCM 3 / 743B</strain>
    </source>
</reference>
<keyword evidence="2 5" id="KW-0575">Peroxidase</keyword>
<evidence type="ECO:0000256" key="3">
    <source>
        <dbReference type="ARBA" id="ARBA00023002"/>
    </source>
</evidence>
<evidence type="ECO:0000313" key="8">
    <source>
        <dbReference type="Proteomes" id="UP000002730"/>
    </source>
</evidence>
<dbReference type="PANTHER" id="PTHR11592">
    <property type="entry name" value="GLUTATHIONE PEROXIDASE"/>
    <property type="match status" value="1"/>
</dbReference>
<dbReference type="PROSITE" id="PS00763">
    <property type="entry name" value="GLUTATHIONE_PEROXID_2"/>
    <property type="match status" value="1"/>
</dbReference>
<accession>D9SN84</accession>
<dbReference type="KEGG" id="ccb:Clocel_4215"/>
<dbReference type="OrthoDB" id="9809733at2"/>
<evidence type="ECO:0000256" key="2">
    <source>
        <dbReference type="ARBA" id="ARBA00022559"/>
    </source>
</evidence>
<keyword evidence="8" id="KW-1185">Reference proteome</keyword>
<evidence type="ECO:0000256" key="5">
    <source>
        <dbReference type="RuleBase" id="RU000499"/>
    </source>
</evidence>
<dbReference type="InterPro" id="IPR000889">
    <property type="entry name" value="Glutathione_peroxidase"/>
</dbReference>
<dbReference type="HOGENOM" id="CLU_029507_2_2_9"/>
<dbReference type="PROSITE" id="PS51352">
    <property type="entry name" value="THIOREDOXIN_2"/>
    <property type="match status" value="1"/>
</dbReference>
<dbReference type="PIRSF" id="PIRSF000303">
    <property type="entry name" value="Glutathion_perox"/>
    <property type="match status" value="1"/>
</dbReference>
<name>D9SN84_CLOC7</name>
<dbReference type="PRINTS" id="PR01011">
    <property type="entry name" value="GLUTPROXDASE"/>
</dbReference>
<dbReference type="Proteomes" id="UP000002730">
    <property type="component" value="Chromosome"/>
</dbReference>
<evidence type="ECO:0000313" key="7">
    <source>
        <dbReference type="EMBL" id="ADL53876.1"/>
    </source>
</evidence>
<dbReference type="Pfam" id="PF00255">
    <property type="entry name" value="GSHPx"/>
    <property type="match status" value="1"/>
</dbReference>
<feature type="domain" description="Thioredoxin" evidence="6">
    <location>
        <begin position="1"/>
        <end position="181"/>
    </location>
</feature>
<dbReference type="PANTHER" id="PTHR11592:SF78">
    <property type="entry name" value="GLUTATHIONE PEROXIDASE"/>
    <property type="match status" value="1"/>
</dbReference>
<gene>
    <name evidence="7" type="ordered locus">Clocel_4215</name>
</gene>
<evidence type="ECO:0000259" key="6">
    <source>
        <dbReference type="PROSITE" id="PS51352"/>
    </source>
</evidence>
<keyword evidence="3 5" id="KW-0560">Oxidoreductase</keyword>
<dbReference type="GO" id="GO:0034599">
    <property type="term" value="P:cellular response to oxidative stress"/>
    <property type="evidence" value="ECO:0007669"/>
    <property type="project" value="TreeGrafter"/>
</dbReference>
<dbReference type="InterPro" id="IPR029760">
    <property type="entry name" value="GPX_CS"/>
</dbReference>
<evidence type="ECO:0000256" key="1">
    <source>
        <dbReference type="ARBA" id="ARBA00006926"/>
    </source>
</evidence>
<dbReference type="SUPFAM" id="SSF52833">
    <property type="entry name" value="Thioredoxin-like"/>
    <property type="match status" value="1"/>
</dbReference>
<organism evidence="7 8">
    <name type="scientific">Clostridium cellulovorans (strain ATCC 35296 / DSM 3052 / OCM 3 / 743B)</name>
    <dbReference type="NCBI Taxonomy" id="573061"/>
    <lineage>
        <taxon>Bacteria</taxon>
        <taxon>Bacillati</taxon>
        <taxon>Bacillota</taxon>
        <taxon>Clostridia</taxon>
        <taxon>Eubacteriales</taxon>
        <taxon>Clostridiaceae</taxon>
        <taxon>Clostridium</taxon>
    </lineage>
</organism>
<proteinExistence type="inferred from homology"/>
<dbReference type="Gene3D" id="3.40.30.10">
    <property type="entry name" value="Glutaredoxin"/>
    <property type="match status" value="1"/>
</dbReference>
<protein>
    <recommendedName>
        <fullName evidence="5">Glutathione peroxidase</fullName>
    </recommendedName>
</protein>
<dbReference type="PROSITE" id="PS51355">
    <property type="entry name" value="GLUTATHIONE_PEROXID_3"/>
    <property type="match status" value="1"/>
</dbReference>
<dbReference type="eggNOG" id="COG0386">
    <property type="taxonomic scope" value="Bacteria"/>
</dbReference>
<dbReference type="InterPro" id="IPR036249">
    <property type="entry name" value="Thioredoxin-like_sf"/>
</dbReference>
<feature type="active site" evidence="4">
    <location>
        <position position="35"/>
    </location>
</feature>
<sequence length="181" mass="20855">MAIYEFKAKTIDGEEISLDRYKGKVVLVVNTASKCGFTPQYEGLEKLYDEYKEQGLEILGFPCNQFAEQEPGDNQEVKNFCQANYGVDFQIFEKTDVRGETAHPLFNYLTNEKPFEGFDMKHPIGETLYNVLKEKMPSYLEGDSVKWNFTKFLVDRNGNVVKRFEPTSEPSEMEEAIKSLL</sequence>
<dbReference type="InterPro" id="IPR013766">
    <property type="entry name" value="Thioredoxin_domain"/>
</dbReference>
<dbReference type="PROSITE" id="PS00460">
    <property type="entry name" value="GLUTATHIONE_PEROXID_1"/>
    <property type="match status" value="1"/>
</dbReference>
<dbReference type="RefSeq" id="WP_010074229.1">
    <property type="nucleotide sequence ID" value="NC_014393.1"/>
</dbReference>
<dbReference type="GO" id="GO:0004601">
    <property type="term" value="F:peroxidase activity"/>
    <property type="evidence" value="ECO:0007669"/>
    <property type="project" value="UniProtKB-KW"/>
</dbReference>
<comment type="similarity">
    <text evidence="1 5">Belongs to the glutathione peroxidase family.</text>
</comment>
<dbReference type="STRING" id="573061.Clocel_4215"/>
<dbReference type="EMBL" id="CP002160">
    <property type="protein sequence ID" value="ADL53876.1"/>
    <property type="molecule type" value="Genomic_DNA"/>
</dbReference>
<dbReference type="InterPro" id="IPR029759">
    <property type="entry name" value="GPX_AS"/>
</dbReference>
<evidence type="ECO:0000256" key="4">
    <source>
        <dbReference type="PIRSR" id="PIRSR000303-1"/>
    </source>
</evidence>
<dbReference type="CDD" id="cd00340">
    <property type="entry name" value="GSH_Peroxidase"/>
    <property type="match status" value="1"/>
</dbReference>
<dbReference type="AlphaFoldDB" id="D9SN84"/>